<feature type="transmembrane region" description="Helical" evidence="1">
    <location>
        <begin position="39"/>
        <end position="61"/>
    </location>
</feature>
<evidence type="ECO:0000256" key="1">
    <source>
        <dbReference type="SAM" id="Phobius"/>
    </source>
</evidence>
<keyword evidence="3" id="KW-1185">Reference proteome</keyword>
<gene>
    <name evidence="2" type="ORF">O1V66_04400</name>
</gene>
<accession>A0ABY7HS02</accession>
<organism evidence="2 3">
    <name type="scientific">Rouxiella chamberiensis</name>
    <dbReference type="NCBI Taxonomy" id="1513468"/>
    <lineage>
        <taxon>Bacteria</taxon>
        <taxon>Pseudomonadati</taxon>
        <taxon>Pseudomonadota</taxon>
        <taxon>Gammaproteobacteria</taxon>
        <taxon>Enterobacterales</taxon>
        <taxon>Yersiniaceae</taxon>
        <taxon>Rouxiella</taxon>
    </lineage>
</organism>
<keyword evidence="1" id="KW-0812">Transmembrane</keyword>
<evidence type="ECO:0000313" key="2">
    <source>
        <dbReference type="EMBL" id="WAT01945.1"/>
    </source>
</evidence>
<dbReference type="RefSeq" id="WP_152623587.1">
    <property type="nucleotide sequence ID" value="NZ_CP114058.1"/>
</dbReference>
<protein>
    <submittedName>
        <fullName evidence="2">Uncharacterized protein</fullName>
    </submittedName>
</protein>
<evidence type="ECO:0000313" key="3">
    <source>
        <dbReference type="Proteomes" id="UP001164712"/>
    </source>
</evidence>
<dbReference type="EMBL" id="CP114058">
    <property type="protein sequence ID" value="WAT01945.1"/>
    <property type="molecule type" value="Genomic_DNA"/>
</dbReference>
<proteinExistence type="predicted"/>
<dbReference type="Proteomes" id="UP001164712">
    <property type="component" value="Chromosome"/>
</dbReference>
<keyword evidence="1" id="KW-1133">Transmembrane helix</keyword>
<sequence length="78" mass="7879">MRNLCAAYSLLGRALSGAVFQPAAGVLRAGAISLPGMPFMLLAGDGAAGLLVGAFTLSIGAEQRATVCMTMQADSVDY</sequence>
<reference evidence="2" key="1">
    <citation type="submission" date="2022-12" db="EMBL/GenBank/DDBJ databases">
        <title>Complete genome sequence of an Australian strain of Rouxiella badensis DAR84756 and resolution of the R. badensis DSM100043 and R. chamberiensis DSM28324 genomes.</title>
        <authorList>
            <person name="Paul S."/>
            <person name="Anderson P.J."/>
            <person name="Maynard G."/>
            <person name="Dyall-Smith M."/>
            <person name="Kudinha T."/>
        </authorList>
    </citation>
    <scope>NUCLEOTIDE SEQUENCE</scope>
    <source>
        <strain evidence="2">DSM 28324</strain>
    </source>
</reference>
<name>A0ABY7HS02_9GAMM</name>
<keyword evidence="1" id="KW-0472">Membrane</keyword>